<sequence>MELAQLRRWLRAAKGRLTFASLARRASARGMPVSACTLRRALTAGLPSLYTVRAVARGAGADEEEAGRVWVAAEAAVRPRHVRKPAGYVPGRQITTRAGPAGGLISRSALHSALTGRRLPGEELLAAFAAACGAGEETTRALLAARARVVAGPAPRAWAGYPCGIVEQAAEQAKERRARDAAGRHWNRAEDEPDWYDEQLRQEEDAEHRRMAAWVDSLTDDELKELQQARNRAGAGRDLHAELTAHITQ</sequence>
<organism evidence="1 2">
    <name type="scientific">Streptomyces erythrogriseus</name>
    <dbReference type="NCBI Taxonomy" id="284027"/>
    <lineage>
        <taxon>Bacteria</taxon>
        <taxon>Bacillati</taxon>
        <taxon>Actinomycetota</taxon>
        <taxon>Actinomycetes</taxon>
        <taxon>Kitasatosporales</taxon>
        <taxon>Streptomycetaceae</taxon>
        <taxon>Streptomyces</taxon>
        <taxon>Streptomyces griseoincarnatus group</taxon>
    </lineage>
</organism>
<dbReference type="Proteomes" id="UP001501423">
    <property type="component" value="Unassembled WGS sequence"/>
</dbReference>
<reference evidence="1 2" key="1">
    <citation type="journal article" date="2019" name="Int. J. Syst. Evol. Microbiol.">
        <title>The Global Catalogue of Microorganisms (GCM) 10K type strain sequencing project: providing services to taxonomists for standard genome sequencing and annotation.</title>
        <authorList>
            <consortium name="The Broad Institute Genomics Platform"/>
            <consortium name="The Broad Institute Genome Sequencing Center for Infectious Disease"/>
            <person name="Wu L."/>
            <person name="Ma J."/>
        </authorList>
    </citation>
    <scope>NUCLEOTIDE SEQUENCE [LARGE SCALE GENOMIC DNA]</scope>
    <source>
        <strain evidence="1 2">JCM 9650</strain>
    </source>
</reference>
<keyword evidence="2" id="KW-1185">Reference proteome</keyword>
<name>A0ABN3WI56_9ACTN</name>
<proteinExistence type="predicted"/>
<dbReference type="EMBL" id="BAAAVA010000012">
    <property type="protein sequence ID" value="GAA2916979.1"/>
    <property type="molecule type" value="Genomic_DNA"/>
</dbReference>
<evidence type="ECO:0000313" key="1">
    <source>
        <dbReference type="EMBL" id="GAA2916979.1"/>
    </source>
</evidence>
<gene>
    <name evidence="1" type="ORF">GCM10010478_15750</name>
</gene>
<comment type="caution">
    <text evidence="1">The sequence shown here is derived from an EMBL/GenBank/DDBJ whole genome shotgun (WGS) entry which is preliminary data.</text>
</comment>
<protein>
    <submittedName>
        <fullName evidence="1">Uncharacterized protein</fullName>
    </submittedName>
</protein>
<accession>A0ABN3WI56</accession>
<evidence type="ECO:0000313" key="2">
    <source>
        <dbReference type="Proteomes" id="UP001501423"/>
    </source>
</evidence>